<evidence type="ECO:0000313" key="1">
    <source>
        <dbReference type="EMBL" id="WMW81832.1"/>
    </source>
</evidence>
<gene>
    <name evidence="1" type="ORF">RF679_05995</name>
</gene>
<accession>A0ABY9RKT0</accession>
<sequence length="93" mass="10583">MQQLSIDPSKDAEVYVLDTIDDQRLIYADEYYFFGDVIARTQVVEKSAFPQDGTQLEIDIRAPSPLAQEEFKQEGALCLYFEVELPCVRSANS</sequence>
<protein>
    <submittedName>
        <fullName evidence="1">Uncharacterized protein</fullName>
    </submittedName>
</protein>
<dbReference type="Proteomes" id="UP001181355">
    <property type="component" value="Chromosome"/>
</dbReference>
<proteinExistence type="predicted"/>
<dbReference type="EMBL" id="CP133720">
    <property type="protein sequence ID" value="WMW81832.1"/>
    <property type="molecule type" value="Genomic_DNA"/>
</dbReference>
<organism evidence="1 2">
    <name type="scientific">Undibacterium cyanobacteriorum</name>
    <dbReference type="NCBI Taxonomy" id="3073561"/>
    <lineage>
        <taxon>Bacteria</taxon>
        <taxon>Pseudomonadati</taxon>
        <taxon>Pseudomonadota</taxon>
        <taxon>Betaproteobacteria</taxon>
        <taxon>Burkholderiales</taxon>
        <taxon>Oxalobacteraceae</taxon>
        <taxon>Undibacterium</taxon>
    </lineage>
</organism>
<keyword evidence="2" id="KW-1185">Reference proteome</keyword>
<dbReference type="RefSeq" id="WP_309483309.1">
    <property type="nucleotide sequence ID" value="NZ_CP133720.1"/>
</dbReference>
<evidence type="ECO:0000313" key="2">
    <source>
        <dbReference type="Proteomes" id="UP001181355"/>
    </source>
</evidence>
<name>A0ABY9RKT0_9BURK</name>
<reference evidence="1" key="1">
    <citation type="submission" date="2023-09" db="EMBL/GenBank/DDBJ databases">
        <title>Undibacterium sp. 20NA77.5 isolated from freshwater.</title>
        <authorList>
            <person name="Le V."/>
            <person name="Ko S.-R."/>
            <person name="Ahn C.-Y."/>
            <person name="Oh H.-M."/>
        </authorList>
    </citation>
    <scope>NUCLEOTIDE SEQUENCE</scope>
    <source>
        <strain evidence="1">20NA77.5</strain>
    </source>
</reference>